<evidence type="ECO:0000256" key="5">
    <source>
        <dbReference type="ARBA" id="ARBA00022801"/>
    </source>
</evidence>
<dbReference type="GO" id="GO:0090729">
    <property type="term" value="F:toxin activity"/>
    <property type="evidence" value="ECO:0007669"/>
    <property type="project" value="UniProtKB-KW"/>
</dbReference>
<comment type="similarity">
    <text evidence="7 8">Belongs to the PINc/VapC protein family.</text>
</comment>
<dbReference type="HAMAP" id="MF_00265">
    <property type="entry name" value="VapC_Nob1"/>
    <property type="match status" value="1"/>
</dbReference>
<dbReference type="Gene3D" id="3.40.50.1010">
    <property type="entry name" value="5'-nuclease"/>
    <property type="match status" value="1"/>
</dbReference>
<dbReference type="PANTHER" id="PTHR33653">
    <property type="entry name" value="RIBONUCLEASE VAPC2"/>
    <property type="match status" value="1"/>
</dbReference>
<feature type="binding site" evidence="8">
    <location>
        <position position="6"/>
    </location>
    <ligand>
        <name>Mg(2+)</name>
        <dbReference type="ChEBI" id="CHEBI:18420"/>
    </ligand>
</feature>
<keyword evidence="2 8" id="KW-1277">Toxin-antitoxin system</keyword>
<keyword evidence="4 8" id="KW-0479">Metal-binding</keyword>
<keyword evidence="11" id="KW-1185">Reference proteome</keyword>
<dbReference type="InterPro" id="IPR050556">
    <property type="entry name" value="Type_II_TA_system_RNase"/>
</dbReference>
<evidence type="ECO:0000256" key="6">
    <source>
        <dbReference type="ARBA" id="ARBA00022842"/>
    </source>
</evidence>
<keyword evidence="6 8" id="KW-0460">Magnesium</keyword>
<dbReference type="OrthoDB" id="68010at2"/>
<reference evidence="11" key="1">
    <citation type="submission" date="2018-01" db="EMBL/GenBank/DDBJ databases">
        <title>Draft Genome Sequence of the Radioresistant Bacterium Deinococcus aerius TR0125, Isolated from the Higher Atmosphere above Japan.</title>
        <authorList>
            <person name="Satoh K."/>
            <person name="Arai H."/>
            <person name="Sanzen T."/>
            <person name="Kawaguchi Y."/>
            <person name="Hayashi H."/>
            <person name="Yokobori S."/>
            <person name="Yamagishi A."/>
            <person name="Oono Y."/>
            <person name="Narumi I."/>
        </authorList>
    </citation>
    <scope>NUCLEOTIDE SEQUENCE [LARGE SCALE GENOMIC DNA]</scope>
    <source>
        <strain evidence="11">TR0125</strain>
    </source>
</reference>
<dbReference type="GO" id="GO:0000287">
    <property type="term" value="F:magnesium ion binding"/>
    <property type="evidence" value="ECO:0007669"/>
    <property type="project" value="UniProtKB-UniRule"/>
</dbReference>
<dbReference type="GO" id="GO:0004540">
    <property type="term" value="F:RNA nuclease activity"/>
    <property type="evidence" value="ECO:0007669"/>
    <property type="project" value="InterPro"/>
</dbReference>
<accession>A0A2I9CRG2</accession>
<feature type="domain" description="PIN" evidence="9">
    <location>
        <begin position="5"/>
        <end position="128"/>
    </location>
</feature>
<evidence type="ECO:0000256" key="2">
    <source>
        <dbReference type="ARBA" id="ARBA00022649"/>
    </source>
</evidence>
<proteinExistence type="inferred from homology"/>
<dbReference type="SUPFAM" id="SSF88723">
    <property type="entry name" value="PIN domain-like"/>
    <property type="match status" value="1"/>
</dbReference>
<name>A0A2I9CRG2_9DEIO</name>
<keyword evidence="3 8" id="KW-0540">Nuclease</keyword>
<dbReference type="InterPro" id="IPR029060">
    <property type="entry name" value="PIN-like_dom_sf"/>
</dbReference>
<keyword evidence="8" id="KW-0800">Toxin</keyword>
<evidence type="ECO:0000256" key="7">
    <source>
        <dbReference type="ARBA" id="ARBA00038093"/>
    </source>
</evidence>
<dbReference type="GO" id="GO:0016787">
    <property type="term" value="F:hydrolase activity"/>
    <property type="evidence" value="ECO:0007669"/>
    <property type="project" value="UniProtKB-KW"/>
</dbReference>
<dbReference type="Proteomes" id="UP000236569">
    <property type="component" value="Unassembled WGS sequence"/>
</dbReference>
<evidence type="ECO:0000259" key="9">
    <source>
        <dbReference type="Pfam" id="PF01850"/>
    </source>
</evidence>
<dbReference type="InterPro" id="IPR022907">
    <property type="entry name" value="VapC_family"/>
</dbReference>
<evidence type="ECO:0000313" key="10">
    <source>
        <dbReference type="EMBL" id="GBF04094.1"/>
    </source>
</evidence>
<dbReference type="InterPro" id="IPR002716">
    <property type="entry name" value="PIN_dom"/>
</dbReference>
<evidence type="ECO:0000313" key="11">
    <source>
        <dbReference type="Proteomes" id="UP000236569"/>
    </source>
</evidence>
<gene>
    <name evidence="8" type="primary">vapC</name>
    <name evidence="10" type="ORF">DAERI_010266</name>
</gene>
<comment type="cofactor">
    <cofactor evidence="1 8">
        <name>Mg(2+)</name>
        <dbReference type="ChEBI" id="CHEBI:18420"/>
    </cofactor>
</comment>
<evidence type="ECO:0000256" key="3">
    <source>
        <dbReference type="ARBA" id="ARBA00022722"/>
    </source>
</evidence>
<comment type="caution">
    <text evidence="10">The sequence shown here is derived from an EMBL/GenBank/DDBJ whole genome shotgun (WGS) entry which is preliminary data.</text>
</comment>
<feature type="binding site" evidence="8">
    <location>
        <position position="105"/>
    </location>
    <ligand>
        <name>Mg(2+)</name>
        <dbReference type="ChEBI" id="CHEBI:18420"/>
    </ligand>
</feature>
<dbReference type="EC" id="3.1.-.-" evidence="8"/>
<evidence type="ECO:0000256" key="4">
    <source>
        <dbReference type="ARBA" id="ARBA00022723"/>
    </source>
</evidence>
<organism evidence="10 11">
    <name type="scientific">Deinococcus aerius</name>
    <dbReference type="NCBI Taxonomy" id="200253"/>
    <lineage>
        <taxon>Bacteria</taxon>
        <taxon>Thermotogati</taxon>
        <taxon>Deinococcota</taxon>
        <taxon>Deinococci</taxon>
        <taxon>Deinococcales</taxon>
        <taxon>Deinococcaceae</taxon>
        <taxon>Deinococcus</taxon>
    </lineage>
</organism>
<evidence type="ECO:0000256" key="1">
    <source>
        <dbReference type="ARBA" id="ARBA00001946"/>
    </source>
</evidence>
<dbReference type="RefSeq" id="WP_103127676.1">
    <property type="nucleotide sequence ID" value="NZ_BFAG01000001.1"/>
</dbReference>
<dbReference type="EMBL" id="BFAG01000001">
    <property type="protein sequence ID" value="GBF04094.1"/>
    <property type="molecule type" value="Genomic_DNA"/>
</dbReference>
<keyword evidence="5 8" id="KW-0378">Hydrolase</keyword>
<dbReference type="PANTHER" id="PTHR33653:SF1">
    <property type="entry name" value="RIBONUCLEASE VAPC2"/>
    <property type="match status" value="1"/>
</dbReference>
<protein>
    <recommendedName>
        <fullName evidence="8">Ribonuclease VapC</fullName>
        <shortName evidence="8">RNase VapC</shortName>
        <ecNumber evidence="8">3.1.-.-</ecNumber>
    </recommendedName>
    <alternativeName>
        <fullName evidence="8">Toxin VapC</fullName>
    </alternativeName>
</protein>
<dbReference type="Pfam" id="PF01850">
    <property type="entry name" value="PIN"/>
    <property type="match status" value="1"/>
</dbReference>
<comment type="function">
    <text evidence="8">Toxic component of a toxin-antitoxin (TA) system. An RNase.</text>
</comment>
<evidence type="ECO:0000256" key="8">
    <source>
        <dbReference type="HAMAP-Rule" id="MF_00265"/>
    </source>
</evidence>
<dbReference type="AlphaFoldDB" id="A0A2I9CRG2"/>
<sequence length="140" mass="15079">MSTALDSNVISALLRAESPQAEIRRLLNAARRDGPLLICGAVHAELRAGPGVTAELLDRFLSTTGIGIDWTLEEHVWRSAGTAFAGYTARRRVSGGGRPRRVLADFIIGAHAAARGAQLLTLDPHHYTTSFPELRVLTPT</sequence>